<accession>A0A7W3T693</accession>
<dbReference type="Pfam" id="PF07729">
    <property type="entry name" value="FCD"/>
    <property type="match status" value="1"/>
</dbReference>
<dbReference type="InterPro" id="IPR000524">
    <property type="entry name" value="Tscrpt_reg_HTH_GntR"/>
</dbReference>
<evidence type="ECO:0000256" key="3">
    <source>
        <dbReference type="ARBA" id="ARBA00023163"/>
    </source>
</evidence>
<reference evidence="6" key="1">
    <citation type="submission" date="2019-10" db="EMBL/GenBank/DDBJ databases">
        <title>Streptomyces sp. nov., a novel actinobacterium isolated from alkaline environment.</title>
        <authorList>
            <person name="Golinska P."/>
        </authorList>
    </citation>
    <scope>NUCLEOTIDE SEQUENCE [LARGE SCALE GENOMIC DNA]</scope>
    <source>
        <strain evidence="6">DSM 42108</strain>
    </source>
</reference>
<organism evidence="5 6">
    <name type="scientific">Streptomyces calidiresistens</name>
    <dbReference type="NCBI Taxonomy" id="1485586"/>
    <lineage>
        <taxon>Bacteria</taxon>
        <taxon>Bacillati</taxon>
        <taxon>Actinomycetota</taxon>
        <taxon>Actinomycetes</taxon>
        <taxon>Kitasatosporales</taxon>
        <taxon>Streptomycetaceae</taxon>
        <taxon>Streptomyces</taxon>
    </lineage>
</organism>
<dbReference type="PROSITE" id="PS50949">
    <property type="entry name" value="HTH_GNTR"/>
    <property type="match status" value="1"/>
</dbReference>
<keyword evidence="6" id="KW-1185">Reference proteome</keyword>
<feature type="domain" description="HTH gntR-type" evidence="4">
    <location>
        <begin position="6"/>
        <end position="73"/>
    </location>
</feature>
<dbReference type="AlphaFoldDB" id="A0A7W3T693"/>
<keyword evidence="2" id="KW-0238">DNA-binding</keyword>
<dbReference type="PANTHER" id="PTHR43537">
    <property type="entry name" value="TRANSCRIPTIONAL REGULATOR, GNTR FAMILY"/>
    <property type="match status" value="1"/>
</dbReference>
<dbReference type="Gene3D" id="1.10.10.10">
    <property type="entry name" value="Winged helix-like DNA-binding domain superfamily/Winged helix DNA-binding domain"/>
    <property type="match status" value="1"/>
</dbReference>
<keyword evidence="1" id="KW-0805">Transcription regulation</keyword>
<evidence type="ECO:0000313" key="6">
    <source>
        <dbReference type="Proteomes" id="UP000530234"/>
    </source>
</evidence>
<evidence type="ECO:0000259" key="4">
    <source>
        <dbReference type="PROSITE" id="PS50949"/>
    </source>
</evidence>
<dbReference type="InterPro" id="IPR011711">
    <property type="entry name" value="GntR_C"/>
</dbReference>
<dbReference type="PANTHER" id="PTHR43537:SF45">
    <property type="entry name" value="GNTR FAMILY REGULATORY PROTEIN"/>
    <property type="match status" value="1"/>
</dbReference>
<dbReference type="SUPFAM" id="SSF46785">
    <property type="entry name" value="Winged helix' DNA-binding domain"/>
    <property type="match status" value="1"/>
</dbReference>
<sequence>MPPVRHCVRDQVLAALRGALADGGLRPGEVYSAPQLAVRWGVSAGPVREAMHQLMSEGTVEAVPNRGFRVCGLTPRDLAELAELRAALEVPAITALARDLPPGHWAALRPLADAAVTAAGLGDGAAYAEADLAFHRELLAPAGNRQLSAVTQHLHRRSQAPVIGRPPRGAAELLADALEHGALLDALASGSPSRAERMAREHLTGC</sequence>
<dbReference type="GO" id="GO:0003677">
    <property type="term" value="F:DNA binding"/>
    <property type="evidence" value="ECO:0007669"/>
    <property type="project" value="UniProtKB-KW"/>
</dbReference>
<dbReference type="InterPro" id="IPR036388">
    <property type="entry name" value="WH-like_DNA-bd_sf"/>
</dbReference>
<dbReference type="SMART" id="SM00345">
    <property type="entry name" value="HTH_GNTR"/>
    <property type="match status" value="1"/>
</dbReference>
<evidence type="ECO:0000256" key="2">
    <source>
        <dbReference type="ARBA" id="ARBA00023125"/>
    </source>
</evidence>
<dbReference type="Gene3D" id="1.20.120.530">
    <property type="entry name" value="GntR ligand-binding domain-like"/>
    <property type="match status" value="1"/>
</dbReference>
<dbReference type="Pfam" id="PF00392">
    <property type="entry name" value="GntR"/>
    <property type="match status" value="1"/>
</dbReference>
<dbReference type="GO" id="GO:0003700">
    <property type="term" value="F:DNA-binding transcription factor activity"/>
    <property type="evidence" value="ECO:0007669"/>
    <property type="project" value="InterPro"/>
</dbReference>
<proteinExistence type="predicted"/>
<dbReference type="InterPro" id="IPR008920">
    <property type="entry name" value="TF_FadR/GntR_C"/>
</dbReference>
<evidence type="ECO:0000256" key="1">
    <source>
        <dbReference type="ARBA" id="ARBA00023015"/>
    </source>
</evidence>
<dbReference type="EMBL" id="VKHS01000609">
    <property type="protein sequence ID" value="MBB0231730.1"/>
    <property type="molecule type" value="Genomic_DNA"/>
</dbReference>
<protein>
    <submittedName>
        <fullName evidence="5">FCD domain-containing protein</fullName>
    </submittedName>
</protein>
<dbReference type="SUPFAM" id="SSF48008">
    <property type="entry name" value="GntR ligand-binding domain-like"/>
    <property type="match status" value="1"/>
</dbReference>
<dbReference type="Proteomes" id="UP000530234">
    <property type="component" value="Unassembled WGS sequence"/>
</dbReference>
<evidence type="ECO:0000313" key="5">
    <source>
        <dbReference type="EMBL" id="MBB0231730.1"/>
    </source>
</evidence>
<comment type="caution">
    <text evidence="5">The sequence shown here is derived from an EMBL/GenBank/DDBJ whole genome shotgun (WGS) entry which is preliminary data.</text>
</comment>
<dbReference type="SMART" id="SM00895">
    <property type="entry name" value="FCD"/>
    <property type="match status" value="1"/>
</dbReference>
<dbReference type="InterPro" id="IPR036390">
    <property type="entry name" value="WH_DNA-bd_sf"/>
</dbReference>
<keyword evidence="3" id="KW-0804">Transcription</keyword>
<dbReference type="CDD" id="cd07377">
    <property type="entry name" value="WHTH_GntR"/>
    <property type="match status" value="1"/>
</dbReference>
<gene>
    <name evidence="5" type="ORF">FOE67_20070</name>
</gene>
<name>A0A7W3T693_9ACTN</name>